<evidence type="ECO:0000256" key="5">
    <source>
        <dbReference type="ARBA" id="ARBA00022842"/>
    </source>
</evidence>
<dbReference type="Gene3D" id="3.30.1490.330">
    <property type="match status" value="1"/>
</dbReference>
<dbReference type="Pfam" id="PF03738">
    <property type="entry name" value="GSP_synth"/>
    <property type="match status" value="1"/>
</dbReference>
<dbReference type="GO" id="GO:0016874">
    <property type="term" value="F:ligase activity"/>
    <property type="evidence" value="ECO:0007669"/>
    <property type="project" value="UniProtKB-KW"/>
</dbReference>
<dbReference type="AlphaFoldDB" id="A0AAN4R289"/>
<gene>
    <name evidence="7" type="ORF">ABO01nite_12120</name>
</gene>
<dbReference type="GO" id="GO:0005524">
    <property type="term" value="F:ATP binding"/>
    <property type="evidence" value="ECO:0007669"/>
    <property type="project" value="UniProtKB-KW"/>
</dbReference>
<keyword evidence="5" id="KW-0460">Magnesium</keyword>
<evidence type="ECO:0000256" key="3">
    <source>
        <dbReference type="ARBA" id="ARBA00022741"/>
    </source>
</evidence>
<evidence type="ECO:0000256" key="4">
    <source>
        <dbReference type="ARBA" id="ARBA00022840"/>
    </source>
</evidence>
<dbReference type="KEGG" id="abg:Asbog_00550"/>
<organism evidence="7 8">
    <name type="scientific">Asaia bogorensis NBRC 16594</name>
    <dbReference type="NCBI Taxonomy" id="1231624"/>
    <lineage>
        <taxon>Bacteria</taxon>
        <taxon>Pseudomonadati</taxon>
        <taxon>Pseudomonadota</taxon>
        <taxon>Alphaproteobacteria</taxon>
        <taxon>Acetobacterales</taxon>
        <taxon>Acetobacteraceae</taxon>
        <taxon>Asaia</taxon>
    </lineage>
</organism>
<keyword evidence="8" id="KW-1185">Reference proteome</keyword>
<dbReference type="Proteomes" id="UP000321287">
    <property type="component" value="Unassembled WGS sequence"/>
</dbReference>
<evidence type="ECO:0000256" key="2">
    <source>
        <dbReference type="ARBA" id="ARBA00022723"/>
    </source>
</evidence>
<dbReference type="EMBL" id="BJVS01000003">
    <property type="protein sequence ID" value="GEL53205.1"/>
    <property type="molecule type" value="Genomic_DNA"/>
</dbReference>
<dbReference type="SUPFAM" id="SSF56059">
    <property type="entry name" value="Glutathione synthetase ATP-binding domain-like"/>
    <property type="match status" value="1"/>
</dbReference>
<evidence type="ECO:0000313" key="7">
    <source>
        <dbReference type="EMBL" id="GEL53205.1"/>
    </source>
</evidence>
<dbReference type="InterPro" id="IPR005494">
    <property type="entry name" value="GSPS_pre-ATP-grasp-like_dom"/>
</dbReference>
<name>A0AAN4R289_9PROT</name>
<dbReference type="SUPFAM" id="SSF52440">
    <property type="entry name" value="PreATP-grasp domain"/>
    <property type="match status" value="1"/>
</dbReference>
<dbReference type="GeneID" id="78225640"/>
<dbReference type="InterPro" id="IPR016185">
    <property type="entry name" value="PreATP-grasp_dom_sf"/>
</dbReference>
<proteinExistence type="predicted"/>
<comment type="caution">
    <text evidence="7">The sequence shown here is derived from an EMBL/GenBank/DDBJ whole genome shotgun (WGS) entry which is preliminary data.</text>
</comment>
<protein>
    <recommendedName>
        <fullName evidence="6">Glutathionylspermidine synthase pre-ATP-grasp-like domain-containing protein</fullName>
    </recommendedName>
</protein>
<sequence>MPHIGRVETCPRPDWTQQAAKLGYTYYRNDDGTYAWREDVRYEITRSALRLVSEAAETLHALCLDLIADVMRRPSGLDDFHIPRSAQDVVRQSWHQGDPFLLGRFDLAWNGSRLKLIEYNADTPATLPESTAMQNLWHRQCGGPHGHAPLKASAIVSRLKSLRRAGHIGRVLHIVPYPDNLEDTVHARFYEHWARKAGLEAIHCDLKDLDITTGGELLHRGVIIRSMIRMYPWELMFRDSGVRHLGGCGCQFLNPPWTALLSNKALLPALWRLFPDHPLLLEAAFSPEELSIGPKGSFVEKPIHARGGENIRILNAHGALCAESGTYGHYPKIYQAYADHRISGVHASIGAWIVGKRFSGLTIRESHDAIIRHNSSIVPHVILRRGGLAGFLGG</sequence>
<dbReference type="RefSeq" id="WP_062163998.1">
    <property type="nucleotide sequence ID" value="NZ_AP014690.1"/>
</dbReference>
<keyword evidence="2" id="KW-0479">Metal-binding</keyword>
<keyword evidence="4" id="KW-0067">ATP-binding</keyword>
<dbReference type="GO" id="GO:0046872">
    <property type="term" value="F:metal ion binding"/>
    <property type="evidence" value="ECO:0007669"/>
    <property type="project" value="UniProtKB-KW"/>
</dbReference>
<reference evidence="7 8" key="1">
    <citation type="submission" date="2019-07" db="EMBL/GenBank/DDBJ databases">
        <title>Whole genome shotgun sequence of Asaia bogorensis NBRC 16594.</title>
        <authorList>
            <person name="Hosoyama A."/>
            <person name="Uohara A."/>
            <person name="Ohji S."/>
            <person name="Ichikawa N."/>
        </authorList>
    </citation>
    <scope>NUCLEOTIDE SEQUENCE [LARGE SCALE GENOMIC DNA]</scope>
    <source>
        <strain evidence="7 8">NBRC 16594</strain>
    </source>
</reference>
<evidence type="ECO:0000256" key="1">
    <source>
        <dbReference type="ARBA" id="ARBA00022598"/>
    </source>
</evidence>
<keyword evidence="1" id="KW-0436">Ligase</keyword>
<keyword evidence="3" id="KW-0547">Nucleotide-binding</keyword>
<evidence type="ECO:0000313" key="8">
    <source>
        <dbReference type="Proteomes" id="UP000321287"/>
    </source>
</evidence>
<feature type="domain" description="Glutathionylspermidine synthase pre-ATP-grasp-like" evidence="6">
    <location>
        <begin position="15"/>
        <end position="382"/>
    </location>
</feature>
<evidence type="ECO:0000259" key="6">
    <source>
        <dbReference type="Pfam" id="PF03738"/>
    </source>
</evidence>
<accession>A0AAN4R289</accession>